<protein>
    <recommendedName>
        <fullName evidence="1">Copine C-terminal domain-containing protein</fullName>
    </recommendedName>
</protein>
<dbReference type="GO" id="GO:0071277">
    <property type="term" value="P:cellular response to calcium ion"/>
    <property type="evidence" value="ECO:0007669"/>
    <property type="project" value="TreeGrafter"/>
</dbReference>
<dbReference type="Ensembl" id="ENSCSAVT00000019950.1">
    <property type="protein sequence ID" value="ENSCSAVP00000019737.1"/>
    <property type="gene ID" value="ENSCSAVG00000011573.1"/>
</dbReference>
<evidence type="ECO:0000313" key="3">
    <source>
        <dbReference type="Proteomes" id="UP000007875"/>
    </source>
</evidence>
<feature type="domain" description="Copine C-terminal" evidence="1">
    <location>
        <begin position="1"/>
        <end position="213"/>
    </location>
</feature>
<evidence type="ECO:0000259" key="1">
    <source>
        <dbReference type="Pfam" id="PF07002"/>
    </source>
</evidence>
<reference evidence="2" key="2">
    <citation type="submission" date="2025-08" db="UniProtKB">
        <authorList>
            <consortium name="Ensembl"/>
        </authorList>
    </citation>
    <scope>IDENTIFICATION</scope>
</reference>
<dbReference type="GO" id="GO:0005544">
    <property type="term" value="F:calcium-dependent phospholipid binding"/>
    <property type="evidence" value="ECO:0007669"/>
    <property type="project" value="InterPro"/>
</dbReference>
<accession>H2ZQ71</accession>
<dbReference type="Pfam" id="PF07002">
    <property type="entry name" value="Copine"/>
    <property type="match status" value="1"/>
</dbReference>
<dbReference type="eggNOG" id="KOG1327">
    <property type="taxonomic scope" value="Eukaryota"/>
</dbReference>
<dbReference type="STRING" id="51511.ENSCSAVP00000019737"/>
<dbReference type="InterPro" id="IPR045052">
    <property type="entry name" value="Copine"/>
</dbReference>
<reference evidence="3" key="1">
    <citation type="submission" date="2003-08" db="EMBL/GenBank/DDBJ databases">
        <authorList>
            <person name="Birren B."/>
            <person name="Nusbaum C."/>
            <person name="Abebe A."/>
            <person name="Abouelleil A."/>
            <person name="Adekoya E."/>
            <person name="Ait-zahra M."/>
            <person name="Allen N."/>
            <person name="Allen T."/>
            <person name="An P."/>
            <person name="Anderson M."/>
            <person name="Anderson S."/>
            <person name="Arachchi H."/>
            <person name="Armbruster J."/>
            <person name="Bachantsang P."/>
            <person name="Baldwin J."/>
            <person name="Barry A."/>
            <person name="Bayul T."/>
            <person name="Blitshsteyn B."/>
            <person name="Bloom T."/>
            <person name="Blye J."/>
            <person name="Boguslavskiy L."/>
            <person name="Borowsky M."/>
            <person name="Boukhgalter B."/>
            <person name="Brunache A."/>
            <person name="Butler J."/>
            <person name="Calixte N."/>
            <person name="Calvo S."/>
            <person name="Camarata J."/>
            <person name="Campo K."/>
            <person name="Chang J."/>
            <person name="Cheshatsang Y."/>
            <person name="Citroen M."/>
            <person name="Collymore A."/>
            <person name="Considine T."/>
            <person name="Cook A."/>
            <person name="Cooke P."/>
            <person name="Corum B."/>
            <person name="Cuomo C."/>
            <person name="David R."/>
            <person name="Dawoe T."/>
            <person name="Degray S."/>
            <person name="Dodge S."/>
            <person name="Dooley K."/>
            <person name="Dorje P."/>
            <person name="Dorjee K."/>
            <person name="Dorris L."/>
            <person name="Duffey N."/>
            <person name="Dupes A."/>
            <person name="Elkins T."/>
            <person name="Engels R."/>
            <person name="Erickson J."/>
            <person name="Farina A."/>
            <person name="Faro S."/>
            <person name="Ferreira P."/>
            <person name="Fischer H."/>
            <person name="Fitzgerald M."/>
            <person name="Foley K."/>
            <person name="Gage D."/>
            <person name="Galagan J."/>
            <person name="Gearin G."/>
            <person name="Gnerre S."/>
            <person name="Gnirke A."/>
            <person name="Goyette A."/>
            <person name="Graham J."/>
            <person name="Grandbois E."/>
            <person name="Gyaltsen K."/>
            <person name="Hafez N."/>
            <person name="Hagopian D."/>
            <person name="Hagos B."/>
            <person name="Hall J."/>
            <person name="Hatcher B."/>
            <person name="Heller A."/>
            <person name="Higgins H."/>
            <person name="Honan T."/>
            <person name="Horn A."/>
            <person name="Houde N."/>
            <person name="Hughes L."/>
            <person name="Hulme W."/>
            <person name="Husby E."/>
            <person name="Iliev I."/>
            <person name="Jaffe D."/>
            <person name="Jones C."/>
            <person name="Kamal M."/>
            <person name="Kamat A."/>
            <person name="Kamvysselis M."/>
            <person name="Karlsson E."/>
            <person name="Kells C."/>
            <person name="Kieu A."/>
            <person name="Kisner P."/>
            <person name="Kodira C."/>
            <person name="Kulbokas E."/>
            <person name="Labutti K."/>
            <person name="Lama D."/>
            <person name="Landers T."/>
            <person name="Leger J."/>
            <person name="Levine S."/>
            <person name="Lewis D."/>
            <person name="Lewis T."/>
            <person name="Lindblad-toh K."/>
            <person name="Liu X."/>
            <person name="Lokyitsang T."/>
            <person name="Lokyitsang Y."/>
            <person name="Lucien O."/>
            <person name="Lui A."/>
            <person name="Ma L.J."/>
            <person name="Mabbitt R."/>
            <person name="Macdonald J."/>
            <person name="Maclean C."/>
            <person name="Major J."/>
            <person name="Manning J."/>
            <person name="Marabella R."/>
            <person name="Maru K."/>
            <person name="Matthews C."/>
            <person name="Mauceli E."/>
            <person name="Mccarthy M."/>
            <person name="Mcdonough S."/>
            <person name="Mcghee T."/>
            <person name="Meldrim J."/>
            <person name="Meneus L."/>
            <person name="Mesirov J."/>
            <person name="Mihalev A."/>
            <person name="Mihova T."/>
            <person name="Mikkelsen T."/>
            <person name="Mlenga V."/>
            <person name="Moru K."/>
            <person name="Mozes J."/>
            <person name="Mulrain L."/>
            <person name="Munson G."/>
            <person name="Naylor J."/>
            <person name="Newes C."/>
            <person name="Nguyen C."/>
            <person name="Nguyen N."/>
            <person name="Nguyen T."/>
            <person name="Nicol R."/>
            <person name="Nielsen C."/>
            <person name="Nizzari M."/>
            <person name="Norbu C."/>
            <person name="Norbu N."/>
            <person name="O'donnell P."/>
            <person name="Okoawo O."/>
            <person name="O'leary S."/>
            <person name="Omotosho B."/>
            <person name="O'neill K."/>
            <person name="Osman S."/>
            <person name="Parker S."/>
            <person name="Perrin D."/>
            <person name="Phunkhang P."/>
            <person name="Piqani B."/>
            <person name="Purcell S."/>
            <person name="Rachupka T."/>
            <person name="Ramasamy U."/>
            <person name="Rameau R."/>
            <person name="Ray V."/>
            <person name="Raymond C."/>
            <person name="Retta R."/>
            <person name="Richardson S."/>
            <person name="Rise C."/>
            <person name="Rodriguez J."/>
            <person name="Rogers J."/>
            <person name="Rogov P."/>
            <person name="Rutman M."/>
            <person name="Schupbach R."/>
            <person name="Seaman C."/>
            <person name="Settipalli S."/>
            <person name="Sharpe T."/>
            <person name="Sheridan J."/>
            <person name="Sherpa N."/>
            <person name="Shi J."/>
            <person name="Smirnov S."/>
            <person name="Smith C."/>
            <person name="Sougnez C."/>
            <person name="Spencer B."/>
            <person name="Stalker J."/>
            <person name="Stange-thomann N."/>
            <person name="Stavropoulos S."/>
            <person name="Stetson K."/>
            <person name="Stone C."/>
            <person name="Stone S."/>
            <person name="Stubbs M."/>
            <person name="Talamas J."/>
            <person name="Tchuinga P."/>
            <person name="Tenzing P."/>
            <person name="Tesfaye S."/>
            <person name="Theodore J."/>
            <person name="Thoulutsang Y."/>
            <person name="Topham K."/>
            <person name="Towey S."/>
            <person name="Tsamla T."/>
            <person name="Tsomo N."/>
            <person name="Vallee D."/>
            <person name="Vassiliev H."/>
            <person name="Venkataraman V."/>
            <person name="Vinson J."/>
            <person name="Vo A."/>
            <person name="Wade C."/>
            <person name="Wang S."/>
            <person name="Wangchuk T."/>
            <person name="Wangdi T."/>
            <person name="Whittaker C."/>
            <person name="Wilkinson J."/>
            <person name="Wu Y."/>
            <person name="Wyman D."/>
            <person name="Yadav S."/>
            <person name="Yang S."/>
            <person name="Yang X."/>
            <person name="Yeager S."/>
            <person name="Yee E."/>
            <person name="Young G."/>
            <person name="Zainoun J."/>
            <person name="Zembeck L."/>
            <person name="Zimmer A."/>
            <person name="Zody M."/>
            <person name="Lander E."/>
        </authorList>
    </citation>
    <scope>NUCLEOTIDE SEQUENCE [LARGE SCALE GENOMIC DNA]</scope>
</reference>
<dbReference type="AlphaFoldDB" id="H2ZQ71"/>
<organism evidence="2 3">
    <name type="scientific">Ciona savignyi</name>
    <name type="common">Pacific transparent sea squirt</name>
    <dbReference type="NCBI Taxonomy" id="51511"/>
    <lineage>
        <taxon>Eukaryota</taxon>
        <taxon>Metazoa</taxon>
        <taxon>Chordata</taxon>
        <taxon>Tunicata</taxon>
        <taxon>Ascidiacea</taxon>
        <taxon>Phlebobranchia</taxon>
        <taxon>Cionidae</taxon>
        <taxon>Ciona</taxon>
    </lineage>
</organism>
<dbReference type="OMA" id="QMSRHSK"/>
<evidence type="ECO:0000313" key="2">
    <source>
        <dbReference type="Ensembl" id="ENSCSAVP00000019737.1"/>
    </source>
</evidence>
<name>H2ZQ71_CIOSA</name>
<sequence length="223" mass="24708">MNPTQPNQYVQALRSVGEVCQDYDTDKLFPGLGFGARVPPSFQVAHEFPLNFNYQNPFCAGIAGLEQAYQSCIHQVQLYGPTNFSPVINHVARFAHEEAQKAVASNYYVLLILTDGVISDFVQTKDAVVAASHLPMSIIIVGIGGADFSEMDSLDGDDVVLRDRTGRPCARDIVQFVPFRDFKNAHVSELAKQVLAEVPTQVISYFKSRDIAPMQRPVENPQF</sequence>
<dbReference type="HOGENOM" id="CLU_020452_1_1_1"/>
<keyword evidence="3" id="KW-1185">Reference proteome</keyword>
<dbReference type="PANTHER" id="PTHR10857:SF102">
    <property type="entry name" value="C2 DOMAIN-CONTAINING PROTEIN"/>
    <property type="match status" value="1"/>
</dbReference>
<proteinExistence type="predicted"/>
<dbReference type="GO" id="GO:0005886">
    <property type="term" value="C:plasma membrane"/>
    <property type="evidence" value="ECO:0007669"/>
    <property type="project" value="TreeGrafter"/>
</dbReference>
<dbReference type="InterPro" id="IPR036465">
    <property type="entry name" value="vWFA_dom_sf"/>
</dbReference>
<dbReference type="InParanoid" id="H2ZQ71"/>
<dbReference type="GeneTree" id="ENSGT00940000154968"/>
<dbReference type="SUPFAM" id="SSF53300">
    <property type="entry name" value="vWA-like"/>
    <property type="match status" value="1"/>
</dbReference>
<dbReference type="InterPro" id="IPR010734">
    <property type="entry name" value="Copine_C"/>
</dbReference>
<dbReference type="PANTHER" id="PTHR10857">
    <property type="entry name" value="COPINE"/>
    <property type="match status" value="1"/>
</dbReference>
<reference evidence="2" key="3">
    <citation type="submission" date="2025-09" db="UniProtKB">
        <authorList>
            <consortium name="Ensembl"/>
        </authorList>
    </citation>
    <scope>IDENTIFICATION</scope>
</reference>
<dbReference type="Proteomes" id="UP000007875">
    <property type="component" value="Unassembled WGS sequence"/>
</dbReference>